<feature type="region of interest" description="Disordered" evidence="1">
    <location>
        <begin position="63"/>
        <end position="150"/>
    </location>
</feature>
<name>A0A246RU35_9ACTN</name>
<protein>
    <submittedName>
        <fullName evidence="2">Uncharacterized protein</fullName>
    </submittedName>
</protein>
<evidence type="ECO:0000313" key="3">
    <source>
        <dbReference type="Proteomes" id="UP000197174"/>
    </source>
</evidence>
<sequence length="150" mass="15867">MPPAPEPPPRTCTRAGLRGPGAGRGPGPPFSPGRMRPAVALAAALPPARVVPAPLLSVSALVMPPESPTSSARKDAAQRWGPGQAPRRRVRKPCTADAQARHKGASARRGTVSSSPYRGGPMPHPDNRRQLSDSHRPDRLRLGRILVEGR</sequence>
<gene>
    <name evidence="2" type="ORF">B5D80_01185</name>
</gene>
<accession>A0A246RU35</accession>
<proteinExistence type="predicted"/>
<dbReference type="AlphaFoldDB" id="A0A246RU35"/>
<dbReference type="EMBL" id="MZMV01000001">
    <property type="protein sequence ID" value="OWV13763.1"/>
    <property type="molecule type" value="Genomic_DNA"/>
</dbReference>
<evidence type="ECO:0000313" key="2">
    <source>
        <dbReference type="EMBL" id="OWV13763.1"/>
    </source>
</evidence>
<feature type="compositionally biased region" description="Basic and acidic residues" evidence="1">
    <location>
        <begin position="125"/>
        <end position="150"/>
    </location>
</feature>
<dbReference type="Proteomes" id="UP000197174">
    <property type="component" value="Unassembled WGS sequence"/>
</dbReference>
<feature type="compositionally biased region" description="Pro residues" evidence="1">
    <location>
        <begin position="1"/>
        <end position="10"/>
    </location>
</feature>
<evidence type="ECO:0000256" key="1">
    <source>
        <dbReference type="SAM" id="MobiDB-lite"/>
    </source>
</evidence>
<comment type="caution">
    <text evidence="2">The sequence shown here is derived from an EMBL/GenBank/DDBJ whole genome shotgun (WGS) entry which is preliminary data.</text>
</comment>
<keyword evidence="3" id="KW-1185">Reference proteome</keyword>
<reference evidence="2 3" key="1">
    <citation type="submission" date="2017-03" db="EMBL/GenBank/DDBJ databases">
        <title>Whole genome sequence of Micromonospora wenchangensis, isolated from mangrove soil.</title>
        <authorList>
            <person name="Yang H."/>
        </authorList>
    </citation>
    <scope>NUCLEOTIDE SEQUENCE [LARGE SCALE GENOMIC DNA]</scope>
    <source>
        <strain evidence="2 3">CCTCC AA 2012002</strain>
    </source>
</reference>
<feature type="region of interest" description="Disordered" evidence="1">
    <location>
        <begin position="1"/>
        <end position="35"/>
    </location>
</feature>
<organism evidence="2 3">
    <name type="scientific">Micromonospora wenchangensis</name>
    <dbReference type="NCBI Taxonomy" id="1185415"/>
    <lineage>
        <taxon>Bacteria</taxon>
        <taxon>Bacillati</taxon>
        <taxon>Actinomycetota</taxon>
        <taxon>Actinomycetes</taxon>
        <taxon>Micromonosporales</taxon>
        <taxon>Micromonosporaceae</taxon>
        <taxon>Micromonospora</taxon>
    </lineage>
</organism>